<dbReference type="HOGENOM" id="CLU_1654416_0_0_1"/>
<keyword evidence="3" id="KW-1185">Reference proteome</keyword>
<dbReference type="InParanoid" id="D6WH40"/>
<feature type="compositionally biased region" description="Basic and acidic residues" evidence="1">
    <location>
        <begin position="130"/>
        <end position="139"/>
    </location>
</feature>
<protein>
    <submittedName>
        <fullName evidence="2">Uncharacterized protein</fullName>
    </submittedName>
</protein>
<evidence type="ECO:0000313" key="3">
    <source>
        <dbReference type="Proteomes" id="UP000007266"/>
    </source>
</evidence>
<gene>
    <name evidence="2" type="primary">GLEAN_03505</name>
    <name evidence="2" type="ORF">TcasGA2_TC003505</name>
</gene>
<dbReference type="AlphaFoldDB" id="D6WH40"/>
<proteinExistence type="predicted"/>
<sequence length="160" mass="17480">MHLQNGGQEYRCLRWDNELKVLKQEVSISELEGHDLARASSRSASRGEFVDAHGLQGRWGRLKLCRRYETHALLRSAIISTRWSSSTSRGAGNGSRLNVAMLRLSHCQTALFGNLGGGSGGGGRDPTSPARDECSDPAKHNNPTLDTYNTFSLHKASPFG</sequence>
<dbReference type="EMBL" id="KQ971321">
    <property type="protein sequence ID" value="EFA00629.1"/>
    <property type="molecule type" value="Genomic_DNA"/>
</dbReference>
<feature type="compositionally biased region" description="Gly residues" evidence="1">
    <location>
        <begin position="115"/>
        <end position="124"/>
    </location>
</feature>
<evidence type="ECO:0000256" key="1">
    <source>
        <dbReference type="SAM" id="MobiDB-lite"/>
    </source>
</evidence>
<feature type="region of interest" description="Disordered" evidence="1">
    <location>
        <begin position="115"/>
        <end position="149"/>
    </location>
</feature>
<reference evidence="2 3" key="2">
    <citation type="journal article" date="2010" name="Nucleic Acids Res.">
        <title>BeetleBase in 2010: revisions to provide comprehensive genomic information for Tribolium castaneum.</title>
        <authorList>
            <person name="Kim H.S."/>
            <person name="Murphy T."/>
            <person name="Xia J."/>
            <person name="Caragea D."/>
            <person name="Park Y."/>
            <person name="Beeman R.W."/>
            <person name="Lorenzen M.D."/>
            <person name="Butcher S."/>
            <person name="Manak J.R."/>
            <person name="Brown S.J."/>
        </authorList>
    </citation>
    <scope>GENOME REANNOTATION</scope>
    <source>
        <strain evidence="2 3">Georgia GA2</strain>
    </source>
</reference>
<dbReference type="Proteomes" id="UP000007266">
    <property type="component" value="Linkage group 3"/>
</dbReference>
<accession>D6WH40</accession>
<organism evidence="2 3">
    <name type="scientific">Tribolium castaneum</name>
    <name type="common">Red flour beetle</name>
    <dbReference type="NCBI Taxonomy" id="7070"/>
    <lineage>
        <taxon>Eukaryota</taxon>
        <taxon>Metazoa</taxon>
        <taxon>Ecdysozoa</taxon>
        <taxon>Arthropoda</taxon>
        <taxon>Hexapoda</taxon>
        <taxon>Insecta</taxon>
        <taxon>Pterygota</taxon>
        <taxon>Neoptera</taxon>
        <taxon>Endopterygota</taxon>
        <taxon>Coleoptera</taxon>
        <taxon>Polyphaga</taxon>
        <taxon>Cucujiformia</taxon>
        <taxon>Tenebrionidae</taxon>
        <taxon>Tenebrionidae incertae sedis</taxon>
        <taxon>Tribolium</taxon>
    </lineage>
</organism>
<reference evidence="2 3" key="1">
    <citation type="journal article" date="2008" name="Nature">
        <title>The genome of the model beetle and pest Tribolium castaneum.</title>
        <authorList>
            <consortium name="Tribolium Genome Sequencing Consortium"/>
            <person name="Richards S."/>
            <person name="Gibbs R.A."/>
            <person name="Weinstock G.M."/>
            <person name="Brown S.J."/>
            <person name="Denell R."/>
            <person name="Beeman R.W."/>
            <person name="Gibbs R."/>
            <person name="Beeman R.W."/>
            <person name="Brown S.J."/>
            <person name="Bucher G."/>
            <person name="Friedrich M."/>
            <person name="Grimmelikhuijzen C.J."/>
            <person name="Klingler M."/>
            <person name="Lorenzen M."/>
            <person name="Richards S."/>
            <person name="Roth S."/>
            <person name="Schroder R."/>
            <person name="Tautz D."/>
            <person name="Zdobnov E.M."/>
            <person name="Muzny D."/>
            <person name="Gibbs R.A."/>
            <person name="Weinstock G.M."/>
            <person name="Attaway T."/>
            <person name="Bell S."/>
            <person name="Buhay C.J."/>
            <person name="Chandrabose M.N."/>
            <person name="Chavez D."/>
            <person name="Clerk-Blankenburg K.P."/>
            <person name="Cree A."/>
            <person name="Dao M."/>
            <person name="Davis C."/>
            <person name="Chacko J."/>
            <person name="Dinh H."/>
            <person name="Dugan-Rocha S."/>
            <person name="Fowler G."/>
            <person name="Garner T.T."/>
            <person name="Garnes J."/>
            <person name="Gnirke A."/>
            <person name="Hawes A."/>
            <person name="Hernandez J."/>
            <person name="Hines S."/>
            <person name="Holder M."/>
            <person name="Hume J."/>
            <person name="Jhangiani S.N."/>
            <person name="Joshi V."/>
            <person name="Khan Z.M."/>
            <person name="Jackson L."/>
            <person name="Kovar C."/>
            <person name="Kowis A."/>
            <person name="Lee S."/>
            <person name="Lewis L.R."/>
            <person name="Margolis J."/>
            <person name="Morgan M."/>
            <person name="Nazareth L.V."/>
            <person name="Nguyen N."/>
            <person name="Okwuonu G."/>
            <person name="Parker D."/>
            <person name="Richards S."/>
            <person name="Ruiz S.J."/>
            <person name="Santibanez J."/>
            <person name="Savard J."/>
            <person name="Scherer S.E."/>
            <person name="Schneider B."/>
            <person name="Sodergren E."/>
            <person name="Tautz D."/>
            <person name="Vattahil S."/>
            <person name="Villasana D."/>
            <person name="White C.S."/>
            <person name="Wright R."/>
            <person name="Park Y."/>
            <person name="Beeman R.W."/>
            <person name="Lord J."/>
            <person name="Oppert B."/>
            <person name="Lorenzen M."/>
            <person name="Brown S."/>
            <person name="Wang L."/>
            <person name="Savard J."/>
            <person name="Tautz D."/>
            <person name="Richards S."/>
            <person name="Weinstock G."/>
            <person name="Gibbs R.A."/>
            <person name="Liu Y."/>
            <person name="Worley K."/>
            <person name="Weinstock G."/>
            <person name="Elsik C.G."/>
            <person name="Reese J.T."/>
            <person name="Elhaik E."/>
            <person name="Landan G."/>
            <person name="Graur D."/>
            <person name="Arensburger P."/>
            <person name="Atkinson P."/>
            <person name="Beeman R.W."/>
            <person name="Beidler J."/>
            <person name="Brown S.J."/>
            <person name="Demuth J.P."/>
            <person name="Drury D.W."/>
            <person name="Du Y.Z."/>
            <person name="Fujiwara H."/>
            <person name="Lorenzen M."/>
            <person name="Maselli V."/>
            <person name="Osanai M."/>
            <person name="Park Y."/>
            <person name="Robertson H.M."/>
            <person name="Tu Z."/>
            <person name="Wang J.J."/>
            <person name="Wang S."/>
            <person name="Richards S."/>
            <person name="Song H."/>
            <person name="Zhang L."/>
            <person name="Sodergren E."/>
            <person name="Werner D."/>
            <person name="Stanke M."/>
            <person name="Morgenstern B."/>
            <person name="Solovyev V."/>
            <person name="Kosarev P."/>
            <person name="Brown G."/>
            <person name="Chen H.C."/>
            <person name="Ermolaeva O."/>
            <person name="Hlavina W."/>
            <person name="Kapustin Y."/>
            <person name="Kiryutin B."/>
            <person name="Kitts P."/>
            <person name="Maglott D."/>
            <person name="Pruitt K."/>
            <person name="Sapojnikov V."/>
            <person name="Souvorov A."/>
            <person name="Mackey A.J."/>
            <person name="Waterhouse R.M."/>
            <person name="Wyder S."/>
            <person name="Zdobnov E.M."/>
            <person name="Zdobnov E.M."/>
            <person name="Wyder S."/>
            <person name="Kriventseva E.V."/>
            <person name="Kadowaki T."/>
            <person name="Bork P."/>
            <person name="Aranda M."/>
            <person name="Bao R."/>
            <person name="Beermann A."/>
            <person name="Berns N."/>
            <person name="Bolognesi R."/>
            <person name="Bonneton F."/>
            <person name="Bopp D."/>
            <person name="Brown S.J."/>
            <person name="Bucher G."/>
            <person name="Butts T."/>
            <person name="Chaumot A."/>
            <person name="Denell R.E."/>
            <person name="Ferrier D.E."/>
            <person name="Friedrich M."/>
            <person name="Gordon C.M."/>
            <person name="Jindra M."/>
            <person name="Klingler M."/>
            <person name="Lan Q."/>
            <person name="Lattorff H.M."/>
            <person name="Laudet V."/>
            <person name="von Levetsow C."/>
            <person name="Liu Z."/>
            <person name="Lutz R."/>
            <person name="Lynch J.A."/>
            <person name="da Fonseca R.N."/>
            <person name="Posnien N."/>
            <person name="Reuter R."/>
            <person name="Roth S."/>
            <person name="Savard J."/>
            <person name="Schinko J.B."/>
            <person name="Schmitt C."/>
            <person name="Schoppmeier M."/>
            <person name="Schroder R."/>
            <person name="Shippy T.D."/>
            <person name="Simonnet F."/>
            <person name="Marques-Souza H."/>
            <person name="Tautz D."/>
            <person name="Tomoyasu Y."/>
            <person name="Trauner J."/>
            <person name="Van der Zee M."/>
            <person name="Vervoort M."/>
            <person name="Wittkopp N."/>
            <person name="Wimmer E.A."/>
            <person name="Yang X."/>
            <person name="Jones A.K."/>
            <person name="Sattelle D.B."/>
            <person name="Ebert P.R."/>
            <person name="Nelson D."/>
            <person name="Scott J.G."/>
            <person name="Beeman R.W."/>
            <person name="Muthukrishnan S."/>
            <person name="Kramer K.J."/>
            <person name="Arakane Y."/>
            <person name="Beeman R.W."/>
            <person name="Zhu Q."/>
            <person name="Hogenkamp D."/>
            <person name="Dixit R."/>
            <person name="Oppert B."/>
            <person name="Jiang H."/>
            <person name="Zou Z."/>
            <person name="Marshall J."/>
            <person name="Elpidina E."/>
            <person name="Vinokurov K."/>
            <person name="Oppert C."/>
            <person name="Zou Z."/>
            <person name="Evans J."/>
            <person name="Lu Z."/>
            <person name="Zhao P."/>
            <person name="Sumathipala N."/>
            <person name="Altincicek B."/>
            <person name="Vilcinskas A."/>
            <person name="Williams M."/>
            <person name="Hultmark D."/>
            <person name="Hetru C."/>
            <person name="Jiang H."/>
            <person name="Grimmelikhuijzen C.J."/>
            <person name="Hauser F."/>
            <person name="Cazzamali G."/>
            <person name="Williamson M."/>
            <person name="Park Y."/>
            <person name="Li B."/>
            <person name="Tanaka Y."/>
            <person name="Predel R."/>
            <person name="Neupert S."/>
            <person name="Schachtner J."/>
            <person name="Verleyen P."/>
            <person name="Raible F."/>
            <person name="Bork P."/>
            <person name="Friedrich M."/>
            <person name="Walden K.K."/>
            <person name="Robertson H.M."/>
            <person name="Angeli S."/>
            <person name="Foret S."/>
            <person name="Bucher G."/>
            <person name="Schuetz S."/>
            <person name="Maleszka R."/>
            <person name="Wimmer E.A."/>
            <person name="Beeman R.W."/>
            <person name="Lorenzen M."/>
            <person name="Tomoyasu Y."/>
            <person name="Miller S.C."/>
            <person name="Grossmann D."/>
            <person name="Bucher G."/>
        </authorList>
    </citation>
    <scope>NUCLEOTIDE SEQUENCE [LARGE SCALE GENOMIC DNA]</scope>
    <source>
        <strain evidence="2 3">Georgia GA2</strain>
    </source>
</reference>
<evidence type="ECO:0000313" key="2">
    <source>
        <dbReference type="EMBL" id="EFA00629.1"/>
    </source>
</evidence>
<name>D6WH40_TRICA</name>